<reference evidence="2 3" key="1">
    <citation type="submission" date="2017-04" db="EMBL/GenBank/DDBJ databases">
        <title>Draft genome sequence of Tuber borchii Vittad., a whitish edible truffle.</title>
        <authorList>
            <consortium name="DOE Joint Genome Institute"/>
            <person name="Murat C."/>
            <person name="Kuo A."/>
            <person name="Barry K.W."/>
            <person name="Clum A."/>
            <person name="Dockter R.B."/>
            <person name="Fauchery L."/>
            <person name="Iotti M."/>
            <person name="Kohler A."/>
            <person name="Labutti K."/>
            <person name="Lindquist E.A."/>
            <person name="Lipzen A."/>
            <person name="Ohm R.A."/>
            <person name="Wang M."/>
            <person name="Grigoriev I.V."/>
            <person name="Zambonelli A."/>
            <person name="Martin F.M."/>
        </authorList>
    </citation>
    <scope>NUCLEOTIDE SEQUENCE [LARGE SCALE GENOMIC DNA]</scope>
    <source>
        <strain evidence="2 3">Tbo3840</strain>
    </source>
</reference>
<accession>A0A2T7A3Q1</accession>
<evidence type="ECO:0000256" key="1">
    <source>
        <dbReference type="SAM" id="Phobius"/>
    </source>
</evidence>
<dbReference type="Proteomes" id="UP000244722">
    <property type="component" value="Unassembled WGS sequence"/>
</dbReference>
<gene>
    <name evidence="2" type="ORF">B9Z19DRAFT_1075064</name>
</gene>
<dbReference type="AlphaFoldDB" id="A0A2T7A3Q1"/>
<dbReference type="EMBL" id="NESQ01000029">
    <property type="protein sequence ID" value="PUU82366.1"/>
    <property type="molecule type" value="Genomic_DNA"/>
</dbReference>
<sequence length="165" mass="19129">MHTNGITGTDYQTKTRGEGVVAVRNQCKKKYPHHRRFTHQSISQSIGIPRVCVVFRFVSLHFRRYSLRGGGPPPPPPREQLVVMGHLYWSTWCRRLLVWYRPRRCGLRWCAFVVGMGFCWFPGMWVGASGVIVLCWFLEFFLFFSFPPSPPHSRVDGRAGRVRAC</sequence>
<keyword evidence="1" id="KW-1133">Transmembrane helix</keyword>
<proteinExistence type="predicted"/>
<keyword evidence="1" id="KW-0812">Transmembrane</keyword>
<name>A0A2T7A3Q1_TUBBO</name>
<feature type="non-terminal residue" evidence="2">
    <location>
        <position position="165"/>
    </location>
</feature>
<protein>
    <submittedName>
        <fullName evidence="2">Uncharacterized protein</fullName>
    </submittedName>
</protein>
<keyword evidence="1" id="KW-0472">Membrane</keyword>
<evidence type="ECO:0000313" key="3">
    <source>
        <dbReference type="Proteomes" id="UP000244722"/>
    </source>
</evidence>
<keyword evidence="3" id="KW-1185">Reference proteome</keyword>
<organism evidence="2 3">
    <name type="scientific">Tuber borchii</name>
    <name type="common">White truffle</name>
    <dbReference type="NCBI Taxonomy" id="42251"/>
    <lineage>
        <taxon>Eukaryota</taxon>
        <taxon>Fungi</taxon>
        <taxon>Dikarya</taxon>
        <taxon>Ascomycota</taxon>
        <taxon>Pezizomycotina</taxon>
        <taxon>Pezizomycetes</taxon>
        <taxon>Pezizales</taxon>
        <taxon>Tuberaceae</taxon>
        <taxon>Tuber</taxon>
    </lineage>
</organism>
<feature type="transmembrane region" description="Helical" evidence="1">
    <location>
        <begin position="105"/>
        <end position="123"/>
    </location>
</feature>
<comment type="caution">
    <text evidence="2">The sequence shown here is derived from an EMBL/GenBank/DDBJ whole genome shotgun (WGS) entry which is preliminary data.</text>
</comment>
<evidence type="ECO:0000313" key="2">
    <source>
        <dbReference type="EMBL" id="PUU82366.1"/>
    </source>
</evidence>